<sequence>MLHKLFRRAAGMVSSVRTALLAGAAILLASAVVAVPASAADATVIDAVGQPLGIAYGPDGALYVSDYNWVGGVSVHQPGEAQAPRHITVGHFTTSLAVTADGTVYVLQHTESQQTELGVVAPGASGVSATIPLTQGNHWLAAAPDGSLYVASPSEGTVSVVPPGGTRVERVLDAGPFPVEVAVAGDGTAYAANQHAGTVAVIPAGAAGPSHTVDVGRTSSPHGIAVAPDGTVYVANVLSGDVAVIEPSGTTVSQRIRVGRGPQEVAAGPDGTVYVTNSVDNTVSVIPPGADAVAQTLPTGRNPGRLAIGADGSVAVVNRGSKTVTVFDGGPDGSAAASAAGREDPPAATATNSAHPSEGAVVARGSLDVALPAVAAGAGALVLAGAAFLVAVLRRRRSSRITYRPPH</sequence>
<feature type="signal peptide" evidence="3">
    <location>
        <begin position="1"/>
        <end position="39"/>
    </location>
</feature>
<dbReference type="AlphaFoldDB" id="A0AAW8NB13"/>
<dbReference type="RefSeq" id="WP_310112393.1">
    <property type="nucleotide sequence ID" value="NZ_JAVDTN010000007.1"/>
</dbReference>
<evidence type="ECO:0000313" key="5">
    <source>
        <dbReference type="Proteomes" id="UP001262032"/>
    </source>
</evidence>
<comment type="caution">
    <text evidence="4">The sequence shown here is derived from an EMBL/GenBank/DDBJ whole genome shotgun (WGS) entry which is preliminary data.</text>
</comment>
<organism evidence="4 5">
    <name type="scientific">Pseudarthrobacter oxydans</name>
    <name type="common">Arthrobacter oxydans</name>
    <dbReference type="NCBI Taxonomy" id="1671"/>
    <lineage>
        <taxon>Bacteria</taxon>
        <taxon>Bacillati</taxon>
        <taxon>Actinomycetota</taxon>
        <taxon>Actinomycetes</taxon>
        <taxon>Micrococcales</taxon>
        <taxon>Micrococcaceae</taxon>
        <taxon>Pseudarthrobacter</taxon>
    </lineage>
</organism>
<feature type="region of interest" description="Disordered" evidence="1">
    <location>
        <begin position="328"/>
        <end position="356"/>
    </location>
</feature>
<evidence type="ECO:0000256" key="1">
    <source>
        <dbReference type="SAM" id="MobiDB-lite"/>
    </source>
</evidence>
<keyword evidence="2" id="KW-0812">Transmembrane</keyword>
<dbReference type="Pfam" id="PF24684">
    <property type="entry name" value="Vgb_lyase"/>
    <property type="match status" value="1"/>
</dbReference>
<name>A0AAW8NB13_PSEOX</name>
<feature type="transmembrane region" description="Helical" evidence="2">
    <location>
        <begin position="369"/>
        <end position="393"/>
    </location>
</feature>
<protein>
    <submittedName>
        <fullName evidence="4">YVTN family beta-propeller protein</fullName>
    </submittedName>
</protein>
<dbReference type="PANTHER" id="PTHR47197">
    <property type="entry name" value="PROTEIN NIRF"/>
    <property type="match status" value="1"/>
</dbReference>
<keyword evidence="2" id="KW-0472">Membrane</keyword>
<feature type="chain" id="PRO_5043857938" evidence="3">
    <location>
        <begin position="40"/>
        <end position="407"/>
    </location>
</feature>
<dbReference type="InterPro" id="IPR015943">
    <property type="entry name" value="WD40/YVTN_repeat-like_dom_sf"/>
</dbReference>
<dbReference type="Gene3D" id="2.130.10.10">
    <property type="entry name" value="YVTN repeat-like/Quinoprotein amine dehydrogenase"/>
    <property type="match status" value="2"/>
</dbReference>
<dbReference type="PANTHER" id="PTHR47197:SF3">
    <property type="entry name" value="DIHYDRO-HEME D1 DEHYDROGENASE"/>
    <property type="match status" value="1"/>
</dbReference>
<dbReference type="InterPro" id="IPR011045">
    <property type="entry name" value="N2O_reductase_N"/>
</dbReference>
<dbReference type="GeneID" id="97422836"/>
<evidence type="ECO:0000256" key="3">
    <source>
        <dbReference type="SAM" id="SignalP"/>
    </source>
</evidence>
<evidence type="ECO:0000313" key="4">
    <source>
        <dbReference type="EMBL" id="MDR7163895.1"/>
    </source>
</evidence>
<gene>
    <name evidence="4" type="ORF">J2X12_001910</name>
</gene>
<keyword evidence="2" id="KW-1133">Transmembrane helix</keyword>
<keyword evidence="3" id="KW-0732">Signal</keyword>
<dbReference type="EMBL" id="JAVDWN010000005">
    <property type="protein sequence ID" value="MDR7163895.1"/>
    <property type="molecule type" value="Genomic_DNA"/>
</dbReference>
<dbReference type="InterPro" id="IPR051200">
    <property type="entry name" value="Host-pathogen_enzymatic-act"/>
</dbReference>
<dbReference type="Proteomes" id="UP001262032">
    <property type="component" value="Unassembled WGS sequence"/>
</dbReference>
<accession>A0AAW8NB13</accession>
<proteinExistence type="predicted"/>
<evidence type="ECO:0000256" key="2">
    <source>
        <dbReference type="SAM" id="Phobius"/>
    </source>
</evidence>
<dbReference type="NCBIfam" id="TIGR02276">
    <property type="entry name" value="beta_rpt_yvtn"/>
    <property type="match status" value="2"/>
</dbReference>
<dbReference type="InterPro" id="IPR011964">
    <property type="entry name" value="YVTN_b-propeller_repeat"/>
</dbReference>
<reference evidence="4" key="1">
    <citation type="submission" date="2023-07" db="EMBL/GenBank/DDBJ databases">
        <title>Sorghum-associated microbial communities from plants grown in Nebraska, USA.</title>
        <authorList>
            <person name="Schachtman D."/>
        </authorList>
    </citation>
    <scope>NUCLEOTIDE SEQUENCE</scope>
    <source>
        <strain evidence="4">BE261</strain>
    </source>
</reference>
<dbReference type="SUPFAM" id="SSF50974">
    <property type="entry name" value="Nitrous oxide reductase, N-terminal domain"/>
    <property type="match status" value="1"/>
</dbReference>